<protein>
    <submittedName>
        <fullName evidence="3">Uncharacterized protein</fullName>
    </submittedName>
</protein>
<evidence type="ECO:0000256" key="2">
    <source>
        <dbReference type="SAM" id="Phobius"/>
    </source>
</evidence>
<evidence type="ECO:0000313" key="3">
    <source>
        <dbReference type="EMBL" id="CAE1329767.1"/>
    </source>
</evidence>
<gene>
    <name evidence="3" type="ORF">SPHA_79170</name>
</gene>
<comment type="caution">
    <text evidence="3">The sequence shown here is derived from an EMBL/GenBank/DDBJ whole genome shotgun (WGS) entry which is preliminary data.</text>
</comment>
<dbReference type="EMBL" id="CAHIKZ030005560">
    <property type="protein sequence ID" value="CAE1329767.1"/>
    <property type="molecule type" value="Genomic_DNA"/>
</dbReference>
<dbReference type="PANTHER" id="PTHR37686">
    <property type="entry name" value="LD36006P"/>
    <property type="match status" value="1"/>
</dbReference>
<feature type="transmembrane region" description="Helical" evidence="2">
    <location>
        <begin position="46"/>
        <end position="66"/>
    </location>
</feature>
<evidence type="ECO:0000313" key="4">
    <source>
        <dbReference type="Proteomes" id="UP000597762"/>
    </source>
</evidence>
<evidence type="ECO:0000256" key="1">
    <source>
        <dbReference type="SAM" id="MobiDB-lite"/>
    </source>
</evidence>
<keyword evidence="4" id="KW-1185">Reference proteome</keyword>
<reference evidence="3" key="1">
    <citation type="submission" date="2021-01" db="EMBL/GenBank/DDBJ databases">
        <authorList>
            <person name="Li R."/>
            <person name="Bekaert M."/>
        </authorList>
    </citation>
    <scope>NUCLEOTIDE SEQUENCE</scope>
    <source>
        <strain evidence="3">Farmed</strain>
    </source>
</reference>
<keyword evidence="2" id="KW-1133">Transmembrane helix</keyword>
<dbReference type="OrthoDB" id="10003277at2759"/>
<name>A0A812ETI0_ACAPH</name>
<dbReference type="InterPro" id="IPR057435">
    <property type="entry name" value="Lips"/>
</dbReference>
<dbReference type="Pfam" id="PF25228">
    <property type="entry name" value="Lips"/>
    <property type="match status" value="1"/>
</dbReference>
<keyword evidence="2" id="KW-0812">Transmembrane</keyword>
<feature type="transmembrane region" description="Helical" evidence="2">
    <location>
        <begin position="106"/>
        <end position="125"/>
    </location>
</feature>
<keyword evidence="2" id="KW-0472">Membrane</keyword>
<feature type="transmembrane region" description="Helical" evidence="2">
    <location>
        <begin position="78"/>
        <end position="100"/>
    </location>
</feature>
<accession>A0A812ETI0</accession>
<feature type="transmembrane region" description="Helical" evidence="2">
    <location>
        <begin position="130"/>
        <end position="151"/>
    </location>
</feature>
<feature type="region of interest" description="Disordered" evidence="1">
    <location>
        <begin position="462"/>
        <end position="526"/>
    </location>
</feature>
<dbReference type="PANTHER" id="PTHR37686:SF1">
    <property type="entry name" value="LD36006P"/>
    <property type="match status" value="1"/>
</dbReference>
<feature type="compositionally biased region" description="Polar residues" evidence="1">
    <location>
        <begin position="473"/>
        <end position="491"/>
    </location>
</feature>
<feature type="compositionally biased region" description="Basic and acidic residues" evidence="1">
    <location>
        <begin position="497"/>
        <end position="526"/>
    </location>
</feature>
<feature type="transmembrane region" description="Helical" evidence="2">
    <location>
        <begin position="21"/>
        <end position="40"/>
    </location>
</feature>
<proteinExistence type="predicted"/>
<dbReference type="Proteomes" id="UP000597762">
    <property type="component" value="Unassembled WGS sequence"/>
</dbReference>
<dbReference type="AlphaFoldDB" id="A0A812ETI0"/>
<sequence>MIVIINIQSLRIKLNSHFLSYFFQYLYMCIPFLSIFFFNFSTSSHWLLFTSFYLLSTSFLIPFLLVGFFHHTFSSCRLVFSCFFLLLLSFLVPHCLFLILFPTSQFLFLSFFFLVGFFSHPFSLLTFFYLFIYLSFLCFLLLPPVFFPFPYPLCSLLKLKFVKQCFKPFSADVIDDGVYKKLCVETAQYKADLISKVDLRKRRLSTGLYPDLQRRIKLPEASLKKAIIQAARMLEEFYPYHVLQRLPISEKEFWEKQQLDVNDWKGLACKKLTEIFSKNFLVPLEETDNHFELKVDHINFSRYTDMLKYAEYHDDLDLITEMHIPVADVNIRPPFLDSGFFNPNQRLIPTARWDTPRERMCPWKQDHVPHVFDKLEIPLPVPHPASIALAIYNRENDQDPINFEDIYCQRIIKATKEVPYVDVGDPSSPELFEMEPSTPDNGTYGEPINLMSHLAQQEASYFSDDNVGGGTGTNSPALESNMNASMQNSSVDEADSKEDQAEGHIVYEENERDSSCIIELRDTGNR</sequence>
<organism evidence="3 4">
    <name type="scientific">Acanthosepion pharaonis</name>
    <name type="common">Pharaoh cuttlefish</name>
    <name type="synonym">Sepia pharaonis</name>
    <dbReference type="NCBI Taxonomy" id="158019"/>
    <lineage>
        <taxon>Eukaryota</taxon>
        <taxon>Metazoa</taxon>
        <taxon>Spiralia</taxon>
        <taxon>Lophotrochozoa</taxon>
        <taxon>Mollusca</taxon>
        <taxon>Cephalopoda</taxon>
        <taxon>Coleoidea</taxon>
        <taxon>Decapodiformes</taxon>
        <taxon>Sepiida</taxon>
        <taxon>Sepiina</taxon>
        <taxon>Sepiidae</taxon>
        <taxon>Acanthosepion</taxon>
    </lineage>
</organism>